<feature type="transmembrane region" description="Helical" evidence="2">
    <location>
        <begin position="79"/>
        <end position="98"/>
    </location>
</feature>
<evidence type="ECO:0008006" key="5">
    <source>
        <dbReference type="Google" id="ProtNLM"/>
    </source>
</evidence>
<keyword evidence="4" id="KW-1185">Reference proteome</keyword>
<feature type="compositionally biased region" description="Polar residues" evidence="1">
    <location>
        <begin position="189"/>
        <end position="200"/>
    </location>
</feature>
<gene>
    <name evidence="3" type="ORF">KSX_47640</name>
</gene>
<feature type="transmembrane region" description="Helical" evidence="2">
    <location>
        <begin position="12"/>
        <end position="35"/>
    </location>
</feature>
<protein>
    <recommendedName>
        <fullName evidence="5">DUF4383 domain-containing protein</fullName>
    </recommendedName>
</protein>
<evidence type="ECO:0000313" key="4">
    <source>
        <dbReference type="Proteomes" id="UP000612362"/>
    </source>
</evidence>
<reference evidence="3" key="1">
    <citation type="submission" date="2020-10" db="EMBL/GenBank/DDBJ databases">
        <title>Taxonomic study of unclassified bacteria belonging to the class Ktedonobacteria.</title>
        <authorList>
            <person name="Yabe S."/>
            <person name="Wang C.M."/>
            <person name="Zheng Y."/>
            <person name="Sakai Y."/>
            <person name="Cavaletti L."/>
            <person name="Monciardini P."/>
            <person name="Donadio S."/>
        </authorList>
    </citation>
    <scope>NUCLEOTIDE SEQUENCE</scope>
    <source>
        <strain evidence="3">SOSP1-1</strain>
    </source>
</reference>
<feature type="region of interest" description="Disordered" evidence="1">
    <location>
        <begin position="142"/>
        <end position="318"/>
    </location>
</feature>
<feature type="compositionally biased region" description="Polar residues" evidence="1">
    <location>
        <begin position="214"/>
        <end position="225"/>
    </location>
</feature>
<keyword evidence="2" id="KW-1133">Transmembrane helix</keyword>
<evidence type="ECO:0000256" key="1">
    <source>
        <dbReference type="SAM" id="MobiDB-lite"/>
    </source>
</evidence>
<dbReference type="EMBL" id="BNJF01000002">
    <property type="protein sequence ID" value="GHO46601.1"/>
    <property type="molecule type" value="Genomic_DNA"/>
</dbReference>
<dbReference type="AlphaFoldDB" id="A0A8J3MU59"/>
<sequence length="318" mass="35620">MAAPMVQRTAWTANRTIALIIGIVFTILGIAGLILTPTMAVRNMLGFDVDIVHSIFHLVTGLLGLIAAFTGWSRLFNQIFGVVYLIIGLAGLVYPGLYSRGLFLSMMHNNVGDHILHLVTGAIAACVGYFVRDYTGEPMTATADRNRVPYADRDQSSHGRTQQSTQVNRDQPPYGRSTSTDRDQPPYGRSTQANRDQSTYGRADRPTGVDRDQQQFGKTEPPSSQLDRDQYSRTDRPTGVDRDQPLYGKTEPSTNMDRDKYGSTDRPNPLDRDRPSESNRLSDKIDRRINQAKDDLERGINRAEDKIDHGRDRDHPNL</sequence>
<evidence type="ECO:0000256" key="2">
    <source>
        <dbReference type="SAM" id="Phobius"/>
    </source>
</evidence>
<feature type="compositionally biased region" description="Polar residues" evidence="1">
    <location>
        <begin position="158"/>
        <end position="169"/>
    </location>
</feature>
<feature type="compositionally biased region" description="Basic and acidic residues" evidence="1">
    <location>
        <begin position="256"/>
        <end position="318"/>
    </location>
</feature>
<feature type="transmembrane region" description="Helical" evidence="2">
    <location>
        <begin position="114"/>
        <end position="131"/>
    </location>
</feature>
<name>A0A8J3MU59_9CHLR</name>
<dbReference type="Pfam" id="PF14325">
    <property type="entry name" value="DUF4383"/>
    <property type="match status" value="1"/>
</dbReference>
<dbReference type="RefSeq" id="WP_220195970.1">
    <property type="nucleotide sequence ID" value="NZ_BNJF01000002.1"/>
</dbReference>
<feature type="compositionally biased region" description="Basic and acidic residues" evidence="1">
    <location>
        <begin position="144"/>
        <end position="157"/>
    </location>
</feature>
<feature type="compositionally biased region" description="Basic and acidic residues" evidence="1">
    <location>
        <begin position="202"/>
        <end position="213"/>
    </location>
</feature>
<keyword evidence="2" id="KW-0812">Transmembrane</keyword>
<comment type="caution">
    <text evidence="3">The sequence shown here is derived from an EMBL/GenBank/DDBJ whole genome shotgun (WGS) entry which is preliminary data.</text>
</comment>
<proteinExistence type="predicted"/>
<keyword evidence="2" id="KW-0472">Membrane</keyword>
<dbReference type="Proteomes" id="UP000612362">
    <property type="component" value="Unassembled WGS sequence"/>
</dbReference>
<accession>A0A8J3MU59</accession>
<organism evidence="3 4">
    <name type="scientific">Ktedonospora formicarum</name>
    <dbReference type="NCBI Taxonomy" id="2778364"/>
    <lineage>
        <taxon>Bacteria</taxon>
        <taxon>Bacillati</taxon>
        <taxon>Chloroflexota</taxon>
        <taxon>Ktedonobacteria</taxon>
        <taxon>Ktedonobacterales</taxon>
        <taxon>Ktedonobacteraceae</taxon>
        <taxon>Ktedonospora</taxon>
    </lineage>
</organism>
<feature type="compositionally biased region" description="Basic and acidic residues" evidence="1">
    <location>
        <begin position="226"/>
        <end position="244"/>
    </location>
</feature>
<feature type="transmembrane region" description="Helical" evidence="2">
    <location>
        <begin position="55"/>
        <end position="72"/>
    </location>
</feature>
<evidence type="ECO:0000313" key="3">
    <source>
        <dbReference type="EMBL" id="GHO46601.1"/>
    </source>
</evidence>